<keyword evidence="1" id="KW-0479">Metal-binding</keyword>
<reference evidence="4" key="2">
    <citation type="submission" date="2021-04" db="EMBL/GenBank/DDBJ databases">
        <title>Genome-wide patterns of bracovirus chromosomal integration into multiple host tissues during parasitism.</title>
        <authorList>
            <person name="Chebbi M.A.C."/>
        </authorList>
    </citation>
    <scope>NUCLEOTIDE SEQUENCE</scope>
    <source>
        <tissue evidence="4">Whole body</tissue>
    </source>
</reference>
<dbReference type="EMBL" id="JAAOIC020000071">
    <property type="protein sequence ID" value="KAG8034105.1"/>
    <property type="molecule type" value="Genomic_DNA"/>
</dbReference>
<feature type="domain" description="RING-type" evidence="3">
    <location>
        <begin position="534"/>
        <end position="583"/>
    </location>
</feature>
<keyword evidence="5" id="KW-1185">Reference proteome</keyword>
<accession>A0A8J5QUJ3</accession>
<evidence type="ECO:0000256" key="2">
    <source>
        <dbReference type="ARBA" id="ARBA00022833"/>
    </source>
</evidence>
<keyword evidence="2" id="KW-0862">Zinc</keyword>
<name>A0A8J5QUJ3_9HYME</name>
<proteinExistence type="predicted"/>
<reference evidence="4" key="1">
    <citation type="submission" date="2020-03" db="EMBL/GenBank/DDBJ databases">
        <authorList>
            <person name="Chebbi M.A."/>
            <person name="Drezen J.M."/>
        </authorList>
    </citation>
    <scope>NUCLEOTIDE SEQUENCE</scope>
    <source>
        <tissue evidence="4">Whole body</tissue>
    </source>
</reference>
<sequence length="594" mass="69479">METPGQRVHSRRLHYGRFTYHLDSRYATKARKRYLCASRITATHCPVKLWKNADGAIEVIGEHNHPESDIENREPIIRMLQNQAVTDDLLPQEVINTILRNIPNAANYSNQASRQVIHRQRRRYRPPLPENFADLGQMLLGYRRIMNINRHQVIAEDGSIAYIFGSDEMLQRLAIVSEWHVDGTFQCVPQRPRAMQLFMIHMRRMDIGIPVLYILCSHRTIPMYNGIFNWILNQVPEIRQNLQTIVSDFEVAILRSVEICMPWVNRRGCWFHFARAVTRKWNALRLPAHDAPEHRILNLTWALPLVPANRFTEALDVIIDQLLPLENMDDNYYLFRRYLQRYWLPLANIVSVYNSPWRTNNISEVFNRHLLSKLGPHPNLFRFLHRLIELINEDKNLFNALENGVDLGRNRRHRQYNTDRYITGIQEALETGRYSMMEFLEMATIRRVEVRFQLNAAIMRQQYLNDNLAVEEELLLLQHLPALLHPMNPENEDDNQFYVNEVIYEDEQEVPWIQAAANGVIFEDQPASVNTTPCCVCLENEAKAVFVPCGHNSLCLMCKFKSEAAVARNELPERIQGLICYICQAPSTGIMRLY</sequence>
<dbReference type="AlphaFoldDB" id="A0A8J5QUJ3"/>
<evidence type="ECO:0000313" key="4">
    <source>
        <dbReference type="EMBL" id="KAG8034105.1"/>
    </source>
</evidence>
<evidence type="ECO:0000256" key="1">
    <source>
        <dbReference type="ARBA" id="ARBA00022771"/>
    </source>
</evidence>
<dbReference type="InterPro" id="IPR001841">
    <property type="entry name" value="Znf_RING"/>
</dbReference>
<dbReference type="Proteomes" id="UP000729913">
    <property type="component" value="Unassembled WGS sequence"/>
</dbReference>
<organism evidence="4 5">
    <name type="scientific">Cotesia typhae</name>
    <dbReference type="NCBI Taxonomy" id="2053667"/>
    <lineage>
        <taxon>Eukaryota</taxon>
        <taxon>Metazoa</taxon>
        <taxon>Ecdysozoa</taxon>
        <taxon>Arthropoda</taxon>
        <taxon>Hexapoda</taxon>
        <taxon>Insecta</taxon>
        <taxon>Pterygota</taxon>
        <taxon>Neoptera</taxon>
        <taxon>Endopterygota</taxon>
        <taxon>Hymenoptera</taxon>
        <taxon>Apocrita</taxon>
        <taxon>Ichneumonoidea</taxon>
        <taxon>Braconidae</taxon>
        <taxon>Microgastrinae</taxon>
        <taxon>Cotesia</taxon>
    </lineage>
</organism>
<gene>
    <name evidence="4" type="ORF">G9C98_004558</name>
</gene>
<dbReference type="SMART" id="SM00184">
    <property type="entry name" value="RING"/>
    <property type="match status" value="1"/>
</dbReference>
<dbReference type="GO" id="GO:0008270">
    <property type="term" value="F:zinc ion binding"/>
    <property type="evidence" value="ECO:0007669"/>
    <property type="project" value="UniProtKB-KW"/>
</dbReference>
<comment type="caution">
    <text evidence="4">The sequence shown here is derived from an EMBL/GenBank/DDBJ whole genome shotgun (WGS) entry which is preliminary data.</text>
</comment>
<dbReference type="OrthoDB" id="7677753at2759"/>
<protein>
    <recommendedName>
        <fullName evidence="3">RING-type domain-containing protein</fullName>
    </recommendedName>
</protein>
<keyword evidence="1" id="KW-0863">Zinc-finger</keyword>
<evidence type="ECO:0000259" key="3">
    <source>
        <dbReference type="SMART" id="SM00184"/>
    </source>
</evidence>
<evidence type="ECO:0000313" key="5">
    <source>
        <dbReference type="Proteomes" id="UP000729913"/>
    </source>
</evidence>